<evidence type="ECO:0000259" key="8">
    <source>
        <dbReference type="Pfam" id="PF13742"/>
    </source>
</evidence>
<dbReference type="InterPro" id="IPR003753">
    <property type="entry name" value="Exonuc_VII_L"/>
</dbReference>
<dbReference type="PATRIC" id="fig|1423755.3.peg.612"/>
<dbReference type="Pfam" id="PF13742">
    <property type="entry name" value="tRNA_anti_2"/>
    <property type="match status" value="1"/>
</dbReference>
<feature type="domain" description="Exonuclease VII large subunit C-terminal" evidence="7">
    <location>
        <begin position="124"/>
        <end position="437"/>
    </location>
</feature>
<gene>
    <name evidence="5" type="primary">xseA</name>
    <name evidence="9" type="ORF">FC40_GL000559</name>
</gene>
<dbReference type="RefSeq" id="WP_025021855.1">
    <property type="nucleotide sequence ID" value="NZ_AZGD01000090.1"/>
</dbReference>
<dbReference type="GO" id="GO:0006308">
    <property type="term" value="P:DNA catabolic process"/>
    <property type="evidence" value="ECO:0007669"/>
    <property type="project" value="UniProtKB-UniRule"/>
</dbReference>
<comment type="subcellular location">
    <subcellularLocation>
        <location evidence="5 6">Cytoplasm</location>
    </subcellularLocation>
</comment>
<evidence type="ECO:0000256" key="5">
    <source>
        <dbReference type="HAMAP-Rule" id="MF_00378"/>
    </source>
</evidence>
<comment type="catalytic activity">
    <reaction evidence="5 6">
        <text>Exonucleolytic cleavage in either 5'- to 3'- or 3'- to 5'-direction to yield nucleoside 5'-phosphates.</text>
        <dbReference type="EC" id="3.1.11.6"/>
    </reaction>
</comment>
<feature type="domain" description="OB-fold nucleic acid binding" evidence="8">
    <location>
        <begin position="7"/>
        <end position="101"/>
    </location>
</feature>
<keyword evidence="3 5" id="KW-0378">Hydrolase</keyword>
<comment type="function">
    <text evidence="5">Bidirectionally degrades single-stranded DNA into large acid-insoluble oligonucleotides, which are then degraded further into small acid-soluble oligonucleotides.</text>
</comment>
<dbReference type="Proteomes" id="UP000051054">
    <property type="component" value="Unassembled WGS sequence"/>
</dbReference>
<evidence type="ECO:0000259" key="7">
    <source>
        <dbReference type="Pfam" id="PF02601"/>
    </source>
</evidence>
<dbReference type="NCBIfam" id="TIGR00237">
    <property type="entry name" value="xseA"/>
    <property type="match status" value="1"/>
</dbReference>
<keyword evidence="10" id="KW-1185">Reference proteome</keyword>
<protein>
    <recommendedName>
        <fullName evidence="5">Exodeoxyribonuclease 7 large subunit</fullName>
        <ecNumber evidence="5">3.1.11.6</ecNumber>
    </recommendedName>
    <alternativeName>
        <fullName evidence="5">Exodeoxyribonuclease VII large subunit</fullName>
        <shortName evidence="5">Exonuclease VII large subunit</shortName>
    </alternativeName>
</protein>
<dbReference type="GO" id="GO:0009318">
    <property type="term" value="C:exodeoxyribonuclease VII complex"/>
    <property type="evidence" value="ECO:0007669"/>
    <property type="project" value="UniProtKB-UniRule"/>
</dbReference>
<dbReference type="CDD" id="cd04489">
    <property type="entry name" value="ExoVII_LU_OBF"/>
    <property type="match status" value="1"/>
</dbReference>
<dbReference type="PANTHER" id="PTHR30008">
    <property type="entry name" value="EXODEOXYRIBONUCLEASE 7 LARGE SUBUNIT"/>
    <property type="match status" value="1"/>
</dbReference>
<evidence type="ECO:0000313" key="10">
    <source>
        <dbReference type="Proteomes" id="UP000051054"/>
    </source>
</evidence>
<dbReference type="STRING" id="1423755.FC40_GL000559"/>
<proteinExistence type="inferred from homology"/>
<keyword evidence="1 5" id="KW-0963">Cytoplasm</keyword>
<dbReference type="OrthoDB" id="9802795at2"/>
<evidence type="ECO:0000256" key="1">
    <source>
        <dbReference type="ARBA" id="ARBA00022490"/>
    </source>
</evidence>
<name>A0A0R1WLM5_9LACO</name>
<comment type="similarity">
    <text evidence="5 6">Belongs to the XseA family.</text>
</comment>
<dbReference type="GO" id="GO:0003676">
    <property type="term" value="F:nucleic acid binding"/>
    <property type="evidence" value="ECO:0007669"/>
    <property type="project" value="InterPro"/>
</dbReference>
<dbReference type="GO" id="GO:0008855">
    <property type="term" value="F:exodeoxyribonuclease VII activity"/>
    <property type="evidence" value="ECO:0007669"/>
    <property type="project" value="UniProtKB-UniRule"/>
</dbReference>
<evidence type="ECO:0000256" key="3">
    <source>
        <dbReference type="ARBA" id="ARBA00022801"/>
    </source>
</evidence>
<evidence type="ECO:0000313" key="9">
    <source>
        <dbReference type="EMBL" id="KRM18776.1"/>
    </source>
</evidence>
<dbReference type="InterPro" id="IPR020579">
    <property type="entry name" value="Exonuc_VII_lsu_C"/>
</dbReference>
<comment type="subunit">
    <text evidence="5">Heterooligomer composed of large and small subunits.</text>
</comment>
<dbReference type="AlphaFoldDB" id="A0A0R1WLM5"/>
<organism evidence="9 10">
    <name type="scientific">Ligilactobacillus hayakitensis DSM 18933 = JCM 14209</name>
    <dbReference type="NCBI Taxonomy" id="1423755"/>
    <lineage>
        <taxon>Bacteria</taxon>
        <taxon>Bacillati</taxon>
        <taxon>Bacillota</taxon>
        <taxon>Bacilli</taxon>
        <taxon>Lactobacillales</taxon>
        <taxon>Lactobacillaceae</taxon>
        <taxon>Ligilactobacillus</taxon>
    </lineage>
</organism>
<dbReference type="Pfam" id="PF02601">
    <property type="entry name" value="Exonuc_VII_L"/>
    <property type="match status" value="1"/>
</dbReference>
<evidence type="ECO:0000256" key="4">
    <source>
        <dbReference type="ARBA" id="ARBA00022839"/>
    </source>
</evidence>
<evidence type="ECO:0000256" key="6">
    <source>
        <dbReference type="RuleBase" id="RU004355"/>
    </source>
</evidence>
<dbReference type="InterPro" id="IPR025824">
    <property type="entry name" value="OB-fold_nuc-bd_dom"/>
</dbReference>
<keyword evidence="2 5" id="KW-0540">Nuclease</keyword>
<sequence>MNDTKYLTVSALNKYIHAKFANDPYLGTVYLTGEISNYNPKSSHKYFVIKDDHATMNAVLFAHKLKNLKFEIEDGMKCLFRGQVTLYEPTGKYQIIIDDIQPDGVGALYQAYEQLKTKLTQEGLFDARHKRKLVKYPKRIAVITSPSGAVIKDIMATVKRRYGIAQLVLFPAVVQGNEAVDSIVGRLKELNLNGGFDTIIIGRGGGSIEDLWCFNDERVVRAIYESEIPVISSVGHETDTTLADYVADMRAATPTAAAELATPVLTEEIQKIGEYQNRIYRILKDKIDAYQNILLKIKSSYVFKHPDQLYNSYIQRVDTLLIRAKNKIENQIQANNREYLELVGRLNAATPRYKISEYQGQVKIKTKQLDYAINKLYQNKKSDLLKQIDALDMLSPLKVMSRGYSFVTQKDKILKSVDDVEVKENLEIHLNDGKITATIQEIKKEN</sequence>
<dbReference type="GO" id="GO:0005737">
    <property type="term" value="C:cytoplasm"/>
    <property type="evidence" value="ECO:0007669"/>
    <property type="project" value="UniProtKB-SubCell"/>
</dbReference>
<comment type="caution">
    <text evidence="9">The sequence shown here is derived from an EMBL/GenBank/DDBJ whole genome shotgun (WGS) entry which is preliminary data.</text>
</comment>
<accession>A0A0R1WLM5</accession>
<dbReference type="EC" id="3.1.11.6" evidence="5"/>
<dbReference type="PANTHER" id="PTHR30008:SF0">
    <property type="entry name" value="EXODEOXYRIBONUCLEASE 7 LARGE SUBUNIT"/>
    <property type="match status" value="1"/>
</dbReference>
<reference evidence="9 10" key="1">
    <citation type="journal article" date="2015" name="Genome Announc.">
        <title>Expanding the biotechnology potential of lactobacilli through comparative genomics of 213 strains and associated genera.</title>
        <authorList>
            <person name="Sun Z."/>
            <person name="Harris H.M."/>
            <person name="McCann A."/>
            <person name="Guo C."/>
            <person name="Argimon S."/>
            <person name="Zhang W."/>
            <person name="Yang X."/>
            <person name="Jeffery I.B."/>
            <person name="Cooney J.C."/>
            <person name="Kagawa T.F."/>
            <person name="Liu W."/>
            <person name="Song Y."/>
            <person name="Salvetti E."/>
            <person name="Wrobel A."/>
            <person name="Rasinkangas P."/>
            <person name="Parkhill J."/>
            <person name="Rea M.C."/>
            <person name="O'Sullivan O."/>
            <person name="Ritari J."/>
            <person name="Douillard F.P."/>
            <person name="Paul Ross R."/>
            <person name="Yang R."/>
            <person name="Briner A.E."/>
            <person name="Felis G.E."/>
            <person name="de Vos W.M."/>
            <person name="Barrangou R."/>
            <person name="Klaenhammer T.R."/>
            <person name="Caufield P.W."/>
            <person name="Cui Y."/>
            <person name="Zhang H."/>
            <person name="O'Toole P.W."/>
        </authorList>
    </citation>
    <scope>NUCLEOTIDE SEQUENCE [LARGE SCALE GENOMIC DNA]</scope>
    <source>
        <strain evidence="9 10">DSM 18933</strain>
    </source>
</reference>
<dbReference type="HAMAP" id="MF_00378">
    <property type="entry name" value="Exonuc_7_L"/>
    <property type="match status" value="1"/>
</dbReference>
<dbReference type="EMBL" id="AZGD01000090">
    <property type="protein sequence ID" value="KRM18776.1"/>
    <property type="molecule type" value="Genomic_DNA"/>
</dbReference>
<dbReference type="eggNOG" id="COG1570">
    <property type="taxonomic scope" value="Bacteria"/>
</dbReference>
<evidence type="ECO:0000256" key="2">
    <source>
        <dbReference type="ARBA" id="ARBA00022722"/>
    </source>
</evidence>
<keyword evidence="4 5" id="KW-0269">Exonuclease</keyword>